<dbReference type="OrthoDB" id="135105at2"/>
<dbReference type="Proteomes" id="UP000233786">
    <property type="component" value="Unassembled WGS sequence"/>
</dbReference>
<evidence type="ECO:0000256" key="1">
    <source>
        <dbReference type="SAM" id="MobiDB-lite"/>
    </source>
</evidence>
<feature type="compositionally biased region" description="Low complexity" evidence="1">
    <location>
        <begin position="153"/>
        <end position="172"/>
    </location>
</feature>
<comment type="caution">
    <text evidence="3">The sequence shown here is derived from an EMBL/GenBank/DDBJ whole genome shotgun (WGS) entry which is preliminary data.</text>
</comment>
<dbReference type="Pfam" id="PF22733">
    <property type="entry name" value="NNH1"/>
    <property type="match status" value="1"/>
</dbReference>
<feature type="domain" description="NACHT N-terminal Helical" evidence="2">
    <location>
        <begin position="9"/>
        <end position="138"/>
    </location>
</feature>
<reference evidence="3" key="1">
    <citation type="submission" date="2017-12" db="EMBL/GenBank/DDBJ databases">
        <title>Sequencing the genomes of 1000 Actinobacteria strains.</title>
        <authorList>
            <person name="Klenk H.-P."/>
        </authorList>
    </citation>
    <scope>NUCLEOTIDE SEQUENCE [LARGE SCALE GENOMIC DNA]</scope>
    <source>
        <strain evidence="3">DSM 44228</strain>
    </source>
</reference>
<dbReference type="InterPro" id="IPR054547">
    <property type="entry name" value="NNH1"/>
</dbReference>
<organism evidence="3 4">
    <name type="scientific">Saccharopolyspora spinosa</name>
    <dbReference type="NCBI Taxonomy" id="60894"/>
    <lineage>
        <taxon>Bacteria</taxon>
        <taxon>Bacillati</taxon>
        <taxon>Actinomycetota</taxon>
        <taxon>Actinomycetes</taxon>
        <taxon>Pseudonocardiales</taxon>
        <taxon>Pseudonocardiaceae</taxon>
        <taxon>Saccharopolyspora</taxon>
    </lineage>
</organism>
<evidence type="ECO:0000313" key="4">
    <source>
        <dbReference type="Proteomes" id="UP000233786"/>
    </source>
</evidence>
<evidence type="ECO:0000259" key="2">
    <source>
        <dbReference type="Pfam" id="PF22733"/>
    </source>
</evidence>
<feature type="region of interest" description="Disordered" evidence="1">
    <location>
        <begin position="153"/>
        <end position="201"/>
    </location>
</feature>
<keyword evidence="4" id="KW-1185">Reference proteome</keyword>
<protein>
    <recommendedName>
        <fullName evidence="2">NACHT N-terminal Helical domain-containing protein</fullName>
    </recommendedName>
</protein>
<feature type="compositionally biased region" description="Basic residues" evidence="1">
    <location>
        <begin position="177"/>
        <end position="186"/>
    </location>
</feature>
<dbReference type="AlphaFoldDB" id="A0A2N3XVI3"/>
<proteinExistence type="predicted"/>
<name>A0A2N3XVI3_SACSN</name>
<evidence type="ECO:0000313" key="3">
    <source>
        <dbReference type="EMBL" id="PKW14665.1"/>
    </source>
</evidence>
<dbReference type="EMBL" id="PJNB01000001">
    <property type="protein sequence ID" value="PKW14665.1"/>
    <property type="molecule type" value="Genomic_DNA"/>
</dbReference>
<sequence>MSGLETAFLRVGGTVVKHVATAWLTRRKTEIRRGAELTDLIAQRSGGLRERDRRALRRKLEEVGELAGEQLEELCARGFADLAEGERLAALDTVVDALAESDLSDAVLLGVDLNPMSLAKQVLDQVPGAPARAGLGAGGCAGAVRPRPGPELRAAGAPGPRAARIRLPPGRGDPATRIRRPVRHRPGPGAIPVTSLDAPAGADHDEQFRATADVFDRTYESFPGLRRVLFNRCWLTDLSPLAGRDIRVVVGAKDRVKGIPLLRPGTVRRV</sequence>
<accession>A0A2N3XVI3</accession>
<gene>
    <name evidence="3" type="ORF">A8926_2299</name>
</gene>
<dbReference type="RefSeq" id="WP_010693724.1">
    <property type="nucleotide sequence ID" value="NZ_PJNB01000001.1"/>
</dbReference>